<comment type="similarity">
    <text evidence="1">Belongs to the DNAI7 family.</text>
</comment>
<dbReference type="EnsemblMetazoa" id="LLOJ003658-RA">
    <property type="protein sequence ID" value="LLOJ003658-PA"/>
    <property type="gene ID" value="LLOJ003658"/>
</dbReference>
<dbReference type="InterPro" id="IPR023247">
    <property type="entry name" value="IC97/Dnai7-like"/>
</dbReference>
<accession>A0A1B0CGU5</accession>
<reference evidence="7" key="1">
    <citation type="submission" date="2012-05" db="EMBL/GenBank/DDBJ databases">
        <title>Whole Genome Assembly of Lutzomyia longipalpis.</title>
        <authorList>
            <person name="Richards S."/>
            <person name="Qu C."/>
            <person name="Dillon R."/>
            <person name="Worley K."/>
            <person name="Scherer S."/>
            <person name="Batterton M."/>
            <person name="Taylor A."/>
            <person name="Hawes A."/>
            <person name="Hernandez B."/>
            <person name="Kovar C."/>
            <person name="Mandapat C."/>
            <person name="Pham C."/>
            <person name="Qu C."/>
            <person name="Jing C."/>
            <person name="Bess C."/>
            <person name="Bandaranaike D."/>
            <person name="Ngo D."/>
            <person name="Ongeri F."/>
            <person name="Arias F."/>
            <person name="Lara F."/>
            <person name="Weissenberger G."/>
            <person name="Kamau G."/>
            <person name="Han H."/>
            <person name="Shen H."/>
            <person name="Dinh H."/>
            <person name="Khalil I."/>
            <person name="Jones J."/>
            <person name="Shafer J."/>
            <person name="Jayaseelan J."/>
            <person name="Quiroz J."/>
            <person name="Blankenburg K."/>
            <person name="Nguyen L."/>
            <person name="Jackson L."/>
            <person name="Francisco L."/>
            <person name="Tang L.-Y."/>
            <person name="Pu L.-L."/>
            <person name="Perales L."/>
            <person name="Lorensuhewa L."/>
            <person name="Munidasa M."/>
            <person name="Coyle M."/>
            <person name="Taylor M."/>
            <person name="Puazo M."/>
            <person name="Firestine M."/>
            <person name="Scheel M."/>
            <person name="Javaid M."/>
            <person name="Wang M."/>
            <person name="Li M."/>
            <person name="Tabassum N."/>
            <person name="Saada N."/>
            <person name="Osuji N."/>
            <person name="Aqrawi P."/>
            <person name="Fu Q."/>
            <person name="Thornton R."/>
            <person name="Raj R."/>
            <person name="Goodspeed R."/>
            <person name="Mata R."/>
            <person name="Najjar R."/>
            <person name="Gubbala S."/>
            <person name="Lee S."/>
            <person name="Denson S."/>
            <person name="Patil S."/>
            <person name="Macmil S."/>
            <person name="Qi S."/>
            <person name="Matskevitch T."/>
            <person name="Palculict T."/>
            <person name="Mathew T."/>
            <person name="Vee V."/>
            <person name="Velamala V."/>
            <person name="Korchina V."/>
            <person name="Cai W."/>
            <person name="Liu W."/>
            <person name="Dai W."/>
            <person name="Zou X."/>
            <person name="Zhu Y."/>
            <person name="Zhang Y."/>
            <person name="Wu Y.-Q."/>
            <person name="Xin Y."/>
            <person name="Nazarath L."/>
            <person name="Kovar C."/>
            <person name="Han Y."/>
            <person name="Muzny D."/>
            <person name="Gibbs R."/>
        </authorList>
    </citation>
    <scope>NUCLEOTIDE SEQUENCE [LARGE SCALE GENOMIC DNA]</scope>
    <source>
        <strain evidence="7">Jacobina</strain>
    </source>
</reference>
<dbReference type="GO" id="GO:0048487">
    <property type="term" value="F:beta-tubulin binding"/>
    <property type="evidence" value="ECO:0007669"/>
    <property type="project" value="TreeGrafter"/>
</dbReference>
<dbReference type="Proteomes" id="UP000092461">
    <property type="component" value="Unassembled WGS sequence"/>
</dbReference>
<reference evidence="5" key="2">
    <citation type="journal article" date="2020" name="BMC">
        <title>Leishmania infection induces a limited differential gene expression in the sand fly midgut.</title>
        <authorList>
            <person name="Coutinho-Abreu I.V."/>
            <person name="Serafim T.D."/>
            <person name="Meneses C."/>
            <person name="Kamhawi S."/>
            <person name="Oliveira F."/>
            <person name="Valenzuela J.G."/>
        </authorList>
    </citation>
    <scope>NUCLEOTIDE SEQUENCE</scope>
    <source>
        <strain evidence="5">Jacobina</strain>
        <tissue evidence="5">Midgut</tissue>
    </source>
</reference>
<dbReference type="InterPro" id="IPR022110">
    <property type="entry name" value="CASC1_C"/>
</dbReference>
<feature type="region of interest" description="Disordered" evidence="2">
    <location>
        <begin position="1"/>
        <end position="53"/>
    </location>
</feature>
<evidence type="ECO:0000313" key="6">
    <source>
        <dbReference type="EnsemblMetazoa" id="LLOJ003658-PA"/>
    </source>
</evidence>
<feature type="domain" description="IC97/Casc1 N-terminal" evidence="4">
    <location>
        <begin position="24"/>
        <end position="231"/>
    </location>
</feature>
<dbReference type="Pfam" id="PF15927">
    <property type="entry name" value="Casc1_N"/>
    <property type="match status" value="1"/>
</dbReference>
<keyword evidence="7" id="KW-1185">Reference proteome</keyword>
<dbReference type="PANTHER" id="PTHR20929:SF11">
    <property type="entry name" value="DYNEIN AXONEMAL INTERMEDIATE CHAIN 7"/>
    <property type="match status" value="1"/>
</dbReference>
<dbReference type="PANTHER" id="PTHR20929">
    <property type="entry name" value="LUNG ADENOMA SUSCEPTIBILITY 1-RELATED"/>
    <property type="match status" value="1"/>
</dbReference>
<dbReference type="EMBL" id="GITU01007254">
    <property type="protein sequence ID" value="MBC1175957.1"/>
    <property type="molecule type" value="Transcribed_RNA"/>
</dbReference>
<dbReference type="AlphaFoldDB" id="A0A1B0CGU5"/>
<name>A0A1B0CGU5_LUTLO</name>
<evidence type="ECO:0000259" key="3">
    <source>
        <dbReference type="Pfam" id="PF12366"/>
    </source>
</evidence>
<evidence type="ECO:0000313" key="5">
    <source>
        <dbReference type="EMBL" id="MBC1175957.1"/>
    </source>
</evidence>
<proteinExistence type="inferred from homology"/>
<feature type="region of interest" description="Disordered" evidence="2">
    <location>
        <begin position="609"/>
        <end position="642"/>
    </location>
</feature>
<dbReference type="VEuPathDB" id="VectorBase:LLOJ003658"/>
<evidence type="ECO:0000256" key="2">
    <source>
        <dbReference type="SAM" id="MobiDB-lite"/>
    </source>
</evidence>
<sequence>GPKKKLTKKEKAKLDAEHAEHVRQEQEKERLRSQQEEQERQKREQEDAEDRQRQELVENRIRRVQLKESLEYFQDFRQKTNEIYAEQKKQNEWKRYMRCNGLPNAQNPGDLRQYIHMKLSLTQDREVVDLTRGNVKKLQPNIGDLYAIRVKEILGIMDELQEAILEPDNLTPAIYRDLLRLRGELREKLAEYVDKFSYQILCNIDRDMTLDGSTIATHIFESNVFKSQLWTQRDIPQPQLSAKERAREEVKHTEVEFSLLDTTLILPPTVKCFRAALRGLWLNYDHFSDSCHSYFMPIITGKPKNLRQSTKMEWQKRKELLEKALAEKKAQIEISQFDTMEPPAAPAVIDIDKLYADYETEQNRIEKRRKGPEGLALGATDVNLRSHRIVGGIYCIDYLDQPKQDVKIGSKSFLTTLLHPNKLKRKHFYQSYKPPPPPQPGVRRLPEEIEAEIKLMEQNLDKLALITVKLPENVLWFEPPIVCRWECRADVEETLREDNEDIEGLLGETTAPDHTVGQKVKSPPSVIEIRDFNLLFIPPRIDLYALMLDFVVPRLPDGYGVKIEDVTGERKNSLMKYTIKEGVIHPTNSPRSLHPKVRLKKTLRILVRKSSQDTTESQSPSSSPTPSTDDEEEEKVPQNFRRVSVSMGSSGKYMLSQFIRDLDQLIELQTPHLEAKIEEIASNLSSPADEAQEVPRKPSNVSLLRDDRELLRDPRFLSASFKLDDSAECAKDVEIIEESDSETDSNDGRDAASFATLYPPDKSTSKWSTRDVHDVKFNEDKLTIQFRTGRLGCFGFAANRYSNMPYQTWELKPDFRVPNAVTFTLTAAVVSIDLTILENGVRLNSLQGCSAAPLAHILGTILPLSELKTVMKSTAIDLFPEPDAFCYTEGSCEKNTVMEAHLYDCMGALALTHNFSWSRWNLLSGSRTAVLLMREVMEHRKPPSQSTLLVTPLKTIVVDCTEVSAAFSTAGVPGMQFYADLHHLAREHSQPVSREKQRNMNLLLRDNVVQVLKSSRPLSFC</sequence>
<dbReference type="InterPro" id="IPR031826">
    <property type="entry name" value="IC97/Casc1_N"/>
</dbReference>
<dbReference type="EMBL" id="AJWK01011591">
    <property type="status" value="NOT_ANNOTATED_CDS"/>
    <property type="molecule type" value="Genomic_DNA"/>
</dbReference>
<feature type="domain" description="CASC1 C-terminal" evidence="3">
    <location>
        <begin position="765"/>
        <end position="964"/>
    </location>
</feature>
<feature type="compositionally biased region" description="Basic and acidic residues" evidence="2">
    <location>
        <begin position="12"/>
        <end position="53"/>
    </location>
</feature>
<dbReference type="Pfam" id="PF12366">
    <property type="entry name" value="Casc1_C"/>
    <property type="match status" value="1"/>
</dbReference>
<reference evidence="6" key="3">
    <citation type="submission" date="2020-05" db="UniProtKB">
        <authorList>
            <consortium name="EnsemblMetazoa"/>
        </authorList>
    </citation>
    <scope>IDENTIFICATION</scope>
    <source>
        <strain evidence="6">Jacobina</strain>
    </source>
</reference>
<dbReference type="VEuPathDB" id="VectorBase:LLONM1_000259"/>
<protein>
    <recommendedName>
        <fullName evidence="8">Axonemal 84 kDa protein</fullName>
    </recommendedName>
</protein>
<feature type="compositionally biased region" description="Low complexity" evidence="2">
    <location>
        <begin position="612"/>
        <end position="627"/>
    </location>
</feature>
<evidence type="ECO:0000259" key="4">
    <source>
        <dbReference type="Pfam" id="PF15927"/>
    </source>
</evidence>
<organism evidence="6 7">
    <name type="scientific">Lutzomyia longipalpis</name>
    <name type="common">Sand fly</name>
    <dbReference type="NCBI Taxonomy" id="7200"/>
    <lineage>
        <taxon>Eukaryota</taxon>
        <taxon>Metazoa</taxon>
        <taxon>Ecdysozoa</taxon>
        <taxon>Arthropoda</taxon>
        <taxon>Hexapoda</taxon>
        <taxon>Insecta</taxon>
        <taxon>Pterygota</taxon>
        <taxon>Neoptera</taxon>
        <taxon>Endopterygota</taxon>
        <taxon>Diptera</taxon>
        <taxon>Nematocera</taxon>
        <taxon>Psychodoidea</taxon>
        <taxon>Psychodidae</taxon>
        <taxon>Lutzomyia</taxon>
        <taxon>Lutzomyia</taxon>
    </lineage>
</organism>
<dbReference type="GO" id="GO:0008017">
    <property type="term" value="F:microtubule binding"/>
    <property type="evidence" value="ECO:0007669"/>
    <property type="project" value="TreeGrafter"/>
</dbReference>
<evidence type="ECO:0000313" key="7">
    <source>
        <dbReference type="Proteomes" id="UP000092461"/>
    </source>
</evidence>
<feature type="compositionally biased region" description="Basic residues" evidence="2">
    <location>
        <begin position="1"/>
        <end position="11"/>
    </location>
</feature>
<feature type="compositionally biased region" description="Acidic residues" evidence="2">
    <location>
        <begin position="736"/>
        <end position="745"/>
    </location>
</feature>
<evidence type="ECO:0000256" key="1">
    <source>
        <dbReference type="ARBA" id="ARBA00024332"/>
    </source>
</evidence>
<evidence type="ECO:0008006" key="8">
    <source>
        <dbReference type="Google" id="ProtNLM"/>
    </source>
</evidence>
<feature type="region of interest" description="Disordered" evidence="2">
    <location>
        <begin position="736"/>
        <end position="757"/>
    </location>
</feature>